<name>A0A644VHW5_9ZZZZ</name>
<dbReference type="InterPro" id="IPR014717">
    <property type="entry name" value="Transl_elong_EF1B/ribsomal_bS6"/>
</dbReference>
<accession>A0A644VHW5</accession>
<keyword evidence="1" id="KW-0472">Membrane</keyword>
<dbReference type="GO" id="GO:0043683">
    <property type="term" value="P:type IV pilus assembly"/>
    <property type="evidence" value="ECO:0007669"/>
    <property type="project" value="InterPro"/>
</dbReference>
<reference evidence="2" key="1">
    <citation type="submission" date="2019-08" db="EMBL/GenBank/DDBJ databases">
        <authorList>
            <person name="Kucharzyk K."/>
            <person name="Murdoch R.W."/>
            <person name="Higgins S."/>
            <person name="Loffler F."/>
        </authorList>
    </citation>
    <scope>NUCLEOTIDE SEQUENCE</scope>
</reference>
<keyword evidence="1" id="KW-0812">Transmembrane</keyword>
<evidence type="ECO:0008006" key="3">
    <source>
        <dbReference type="Google" id="ProtNLM"/>
    </source>
</evidence>
<organism evidence="2">
    <name type="scientific">bioreactor metagenome</name>
    <dbReference type="NCBI Taxonomy" id="1076179"/>
    <lineage>
        <taxon>unclassified sequences</taxon>
        <taxon>metagenomes</taxon>
        <taxon>ecological metagenomes</taxon>
    </lineage>
</organism>
<dbReference type="InterPro" id="IPR007445">
    <property type="entry name" value="PilO"/>
</dbReference>
<evidence type="ECO:0000256" key="1">
    <source>
        <dbReference type="SAM" id="Phobius"/>
    </source>
</evidence>
<comment type="caution">
    <text evidence="2">The sequence shown here is derived from an EMBL/GenBank/DDBJ whole genome shotgun (WGS) entry which is preliminary data.</text>
</comment>
<gene>
    <name evidence="2" type="ORF">SDC9_36929</name>
</gene>
<dbReference type="PANTHER" id="PTHR39555:SF1">
    <property type="entry name" value="TYPE IV PILUS INNER MEMBRANE COMPONENT PILO"/>
    <property type="match status" value="1"/>
</dbReference>
<protein>
    <recommendedName>
        <fullName evidence="3">Pilus assembly protein PilO</fullName>
    </recommendedName>
</protein>
<dbReference type="PROSITE" id="PS51257">
    <property type="entry name" value="PROKAR_LIPOPROTEIN"/>
    <property type="match status" value="1"/>
</dbReference>
<keyword evidence="1" id="KW-1133">Transmembrane helix</keyword>
<proteinExistence type="predicted"/>
<dbReference type="GO" id="GO:0043107">
    <property type="term" value="P:type IV pilus-dependent motility"/>
    <property type="evidence" value="ECO:0007669"/>
    <property type="project" value="InterPro"/>
</dbReference>
<dbReference type="EMBL" id="VSSQ01000315">
    <property type="protein sequence ID" value="MPL90871.1"/>
    <property type="molecule type" value="Genomic_DNA"/>
</dbReference>
<dbReference type="PANTHER" id="PTHR39555">
    <property type="entry name" value="FIMBRIAL ASSEMBLY PROTEIN PILO-LIKE PROTEIN-RELATED"/>
    <property type="match status" value="1"/>
</dbReference>
<sequence>MLSKLEFTPSENAKYGIYFVIILIGCIMLYFQTIRPLSIERAALDAKISLANTQLAELQTFATQNQDYDALLKIQNLKLAQAKKKLPDKIAVPDLISEYSKLADANSIALDGLAPKNYVKTGSAFALPLEMKLTGDYFHLINFLQQVETADRFVNLQSAKFGVQKNGALDLTANFVVYALHGEVNAAAANAAPKTKTQNIKDTKQK</sequence>
<dbReference type="Gene3D" id="3.30.70.60">
    <property type="match status" value="1"/>
</dbReference>
<evidence type="ECO:0000313" key="2">
    <source>
        <dbReference type="EMBL" id="MPL90871.1"/>
    </source>
</evidence>
<dbReference type="Pfam" id="PF04350">
    <property type="entry name" value="PilO"/>
    <property type="match status" value="1"/>
</dbReference>
<feature type="transmembrane region" description="Helical" evidence="1">
    <location>
        <begin position="15"/>
        <end position="31"/>
    </location>
</feature>
<dbReference type="AlphaFoldDB" id="A0A644VHW5"/>